<evidence type="ECO:0000256" key="5">
    <source>
        <dbReference type="ARBA" id="ARBA00023152"/>
    </source>
</evidence>
<keyword evidence="7" id="KW-1185">Reference proteome</keyword>
<dbReference type="PANTHER" id="PTHR21208:SF0">
    <property type="entry name" value="ADP-DEPENDENT GLUCOKINASE"/>
    <property type="match status" value="1"/>
</dbReference>
<keyword evidence="5" id="KW-0324">Glycolysis</keyword>
<evidence type="ECO:0000256" key="3">
    <source>
        <dbReference type="ARBA" id="ARBA00022777"/>
    </source>
</evidence>
<evidence type="ECO:0000256" key="4">
    <source>
        <dbReference type="ARBA" id="ARBA00022842"/>
    </source>
</evidence>
<evidence type="ECO:0000256" key="1">
    <source>
        <dbReference type="ARBA" id="ARBA00022679"/>
    </source>
</evidence>
<dbReference type="SUPFAM" id="SSF53613">
    <property type="entry name" value="Ribokinase-like"/>
    <property type="match status" value="1"/>
</dbReference>
<dbReference type="GO" id="GO:0006096">
    <property type="term" value="P:glycolytic process"/>
    <property type="evidence" value="ECO:0007669"/>
    <property type="project" value="UniProtKB-KW"/>
</dbReference>
<keyword evidence="2" id="KW-0479">Metal-binding</keyword>
<dbReference type="WBParaSite" id="ACRNAN_scaffold3557.g14752.t1">
    <property type="protein sequence ID" value="ACRNAN_scaffold3557.g14752.t1"/>
    <property type="gene ID" value="ACRNAN_scaffold3557.g14752"/>
</dbReference>
<protein>
    <submittedName>
        <fullName evidence="8">ADP-dependent glucokinase</fullName>
    </submittedName>
</protein>
<dbReference type="AlphaFoldDB" id="A0A914DQ06"/>
<name>A0A914DQ06_9BILA</name>
<dbReference type="InterPro" id="IPR007666">
    <property type="entry name" value="ADP_PFK/GK"/>
</dbReference>
<feature type="transmembrane region" description="Helical" evidence="6">
    <location>
        <begin position="12"/>
        <end position="32"/>
    </location>
</feature>
<evidence type="ECO:0000313" key="8">
    <source>
        <dbReference type="WBParaSite" id="ACRNAN_scaffold3557.g14752.t1"/>
    </source>
</evidence>
<evidence type="ECO:0000256" key="2">
    <source>
        <dbReference type="ARBA" id="ARBA00022723"/>
    </source>
</evidence>
<dbReference type="Pfam" id="PF04587">
    <property type="entry name" value="ADP_PFK_GK"/>
    <property type="match status" value="1"/>
</dbReference>
<dbReference type="Proteomes" id="UP000887540">
    <property type="component" value="Unplaced"/>
</dbReference>
<dbReference type="GO" id="GO:0043843">
    <property type="term" value="F:ADP-specific glucokinase activity"/>
    <property type="evidence" value="ECO:0007669"/>
    <property type="project" value="TreeGrafter"/>
</dbReference>
<keyword evidence="1" id="KW-0808">Transferase</keyword>
<dbReference type="Gene3D" id="3.40.1190.20">
    <property type="match status" value="1"/>
</dbReference>
<dbReference type="GO" id="GO:0005783">
    <property type="term" value="C:endoplasmic reticulum"/>
    <property type="evidence" value="ECO:0007669"/>
    <property type="project" value="TreeGrafter"/>
</dbReference>
<sequence length="501" mass="56755">MFKLPFPFNSPYNYLLYWSIVFAAVPWLYSYFNDHHRLATMTIEKAITKSWDRVMTQPSIKFRRLMIGINCNVDVVVSGVSLMNKLNASGVDAGDKSQLNSVNDLYGTFIHFFSKGAPAERYMADEDTFQLLVKIATEHREIKPMYHIGGNAALFAQKIASSFPLTIAFLVGPIGPRANALLHPSIVRNNSTRIAEDELHIILEYKQGEILGEYVSPASSRFITSHDQFSSSSIVIEMFFKAIAQFRPDVIVLTGVHLMESQPNSVRQEKLRLIKRNLLQVDPIIPIHLHIGSMGDPSFASEVLQRVIPFVDSLGLNEQELSFFTKVGNGPFGNQYPISAGTIHVHKVVEMLYWLLTNFGNDKDPDSKNYNYRLERIHFHCLTYHIMVSRGSDWSNLAASLAAGARVAGRQACNRDAEKTDYEMLEVRTGTSGKILLDKSIDKIYEFDPHNPIVSWMRNDIIFMFTPVLVCKFPIRTVGIDDAISASSLMYAQYYKMEKTR</sequence>
<organism evidence="7 8">
    <name type="scientific">Acrobeloides nanus</name>
    <dbReference type="NCBI Taxonomy" id="290746"/>
    <lineage>
        <taxon>Eukaryota</taxon>
        <taxon>Metazoa</taxon>
        <taxon>Ecdysozoa</taxon>
        <taxon>Nematoda</taxon>
        <taxon>Chromadorea</taxon>
        <taxon>Rhabditida</taxon>
        <taxon>Tylenchina</taxon>
        <taxon>Cephalobomorpha</taxon>
        <taxon>Cephaloboidea</taxon>
        <taxon>Cephalobidae</taxon>
        <taxon>Acrobeloides</taxon>
    </lineage>
</organism>
<keyword evidence="6" id="KW-0472">Membrane</keyword>
<dbReference type="InterPro" id="IPR029056">
    <property type="entry name" value="Ribokinase-like"/>
</dbReference>
<evidence type="ECO:0000256" key="6">
    <source>
        <dbReference type="SAM" id="Phobius"/>
    </source>
</evidence>
<keyword evidence="6" id="KW-1133">Transmembrane helix</keyword>
<keyword evidence="4" id="KW-0460">Magnesium</keyword>
<evidence type="ECO:0000313" key="7">
    <source>
        <dbReference type="Proteomes" id="UP000887540"/>
    </source>
</evidence>
<dbReference type="GO" id="GO:0046872">
    <property type="term" value="F:metal ion binding"/>
    <property type="evidence" value="ECO:0007669"/>
    <property type="project" value="UniProtKB-KW"/>
</dbReference>
<dbReference type="PROSITE" id="PS51255">
    <property type="entry name" value="ADPK"/>
    <property type="match status" value="1"/>
</dbReference>
<keyword evidence="6" id="KW-0812">Transmembrane</keyword>
<keyword evidence="3" id="KW-0418">Kinase</keyword>
<reference evidence="8" key="1">
    <citation type="submission" date="2022-11" db="UniProtKB">
        <authorList>
            <consortium name="WormBaseParasite"/>
        </authorList>
    </citation>
    <scope>IDENTIFICATION</scope>
</reference>
<proteinExistence type="predicted"/>
<dbReference type="GO" id="GO:0006006">
    <property type="term" value="P:glucose metabolic process"/>
    <property type="evidence" value="ECO:0007669"/>
    <property type="project" value="TreeGrafter"/>
</dbReference>
<accession>A0A914DQ06</accession>
<dbReference type="PANTHER" id="PTHR21208">
    <property type="entry name" value="ADP-DEPENDENT GLUCOKINASE"/>
    <property type="match status" value="1"/>
</dbReference>